<dbReference type="InterPro" id="IPR024535">
    <property type="entry name" value="RHGA/B-epi-like_pectate_lyase"/>
</dbReference>
<dbReference type="Pfam" id="PF12708">
    <property type="entry name" value="Pect-lyase_RHGA_epim"/>
    <property type="match status" value="1"/>
</dbReference>
<keyword evidence="9" id="KW-1185">Reference proteome</keyword>
<organism evidence="8 9">
    <name type="scientific">Aquimarina litoralis</name>
    <dbReference type="NCBI Taxonomy" id="584605"/>
    <lineage>
        <taxon>Bacteria</taxon>
        <taxon>Pseudomonadati</taxon>
        <taxon>Bacteroidota</taxon>
        <taxon>Flavobacteriia</taxon>
        <taxon>Flavobacteriales</taxon>
        <taxon>Flavobacteriaceae</taxon>
        <taxon>Aquimarina</taxon>
    </lineage>
</organism>
<comment type="subcellular location">
    <subcellularLocation>
        <location evidence="1">Secreted</location>
    </subcellularLocation>
</comment>
<dbReference type="Gene3D" id="2.60.60.40">
    <property type="match status" value="1"/>
</dbReference>
<evidence type="ECO:0000259" key="5">
    <source>
        <dbReference type="Pfam" id="PF16841"/>
    </source>
</evidence>
<dbReference type="Pfam" id="PF24517">
    <property type="entry name" value="CBM96"/>
    <property type="match status" value="1"/>
</dbReference>
<dbReference type="InterPro" id="IPR011050">
    <property type="entry name" value="Pectin_lyase_fold/virulence"/>
</dbReference>
<dbReference type="InterPro" id="IPR055372">
    <property type="entry name" value="CBM96"/>
</dbReference>
<feature type="domain" description="Carbohydrate binding module xylan-binding" evidence="5">
    <location>
        <begin position="939"/>
        <end position="1014"/>
    </location>
</feature>
<comment type="caution">
    <text evidence="8">The sequence shown here is derived from an EMBL/GenBank/DDBJ whole genome shotgun (WGS) entry which is preliminary data.</text>
</comment>
<evidence type="ECO:0000259" key="6">
    <source>
        <dbReference type="Pfam" id="PF18962"/>
    </source>
</evidence>
<dbReference type="InterPro" id="IPR031768">
    <property type="entry name" value="CBM60_xylan-bd"/>
</dbReference>
<feature type="domain" description="Carbohydrate-binding module family 96" evidence="7">
    <location>
        <begin position="728"/>
        <end position="789"/>
    </location>
</feature>
<evidence type="ECO:0000259" key="7">
    <source>
        <dbReference type="Pfam" id="PF24517"/>
    </source>
</evidence>
<feature type="domain" description="Rhamnogalacturonase A/B/Epimerase-like pectate lyase" evidence="4">
    <location>
        <begin position="43"/>
        <end position="272"/>
    </location>
</feature>
<keyword evidence="3" id="KW-0732">Signal</keyword>
<evidence type="ECO:0000256" key="3">
    <source>
        <dbReference type="ARBA" id="ARBA00022729"/>
    </source>
</evidence>
<dbReference type="SUPFAM" id="SSF51126">
    <property type="entry name" value="Pectin lyase-like"/>
    <property type="match status" value="2"/>
</dbReference>
<evidence type="ECO:0000256" key="1">
    <source>
        <dbReference type="ARBA" id="ARBA00004613"/>
    </source>
</evidence>
<evidence type="ECO:0008006" key="10">
    <source>
        <dbReference type="Google" id="ProtNLM"/>
    </source>
</evidence>
<gene>
    <name evidence="8" type="ORF">GCM10009430_32390</name>
</gene>
<evidence type="ECO:0000259" key="4">
    <source>
        <dbReference type="Pfam" id="PF12708"/>
    </source>
</evidence>
<dbReference type="InterPro" id="IPR012334">
    <property type="entry name" value="Pectin_lyas_fold"/>
</dbReference>
<evidence type="ECO:0000256" key="2">
    <source>
        <dbReference type="ARBA" id="ARBA00022525"/>
    </source>
</evidence>
<dbReference type="Gene3D" id="2.160.20.10">
    <property type="entry name" value="Single-stranded right-handed beta-helix, Pectin lyase-like"/>
    <property type="match status" value="2"/>
</dbReference>
<protein>
    <recommendedName>
        <fullName evidence="10">Por secretion system C-terminal sorting domain-containing protein</fullName>
    </recommendedName>
</protein>
<dbReference type="InterPro" id="IPR013783">
    <property type="entry name" value="Ig-like_fold"/>
</dbReference>
<dbReference type="Pfam" id="PF16841">
    <property type="entry name" value="CBM60"/>
    <property type="match status" value="1"/>
</dbReference>
<dbReference type="EMBL" id="BAAAGE010000003">
    <property type="protein sequence ID" value="GAA0725955.1"/>
    <property type="molecule type" value="Genomic_DNA"/>
</dbReference>
<dbReference type="RefSeq" id="WP_343913311.1">
    <property type="nucleotide sequence ID" value="NZ_BAAAGE010000003.1"/>
</dbReference>
<dbReference type="Pfam" id="PF22352">
    <property type="entry name" value="K319L-like_PKD"/>
    <property type="match status" value="1"/>
</dbReference>
<dbReference type="InterPro" id="IPR026444">
    <property type="entry name" value="Secre_tail"/>
</dbReference>
<evidence type="ECO:0000313" key="8">
    <source>
        <dbReference type="EMBL" id="GAA0725955.1"/>
    </source>
</evidence>
<dbReference type="Pfam" id="PF18962">
    <property type="entry name" value="Por_Secre_tail"/>
    <property type="match status" value="1"/>
</dbReference>
<dbReference type="Proteomes" id="UP001501758">
    <property type="component" value="Unassembled WGS sequence"/>
</dbReference>
<dbReference type="Gene3D" id="2.60.40.10">
    <property type="entry name" value="Immunoglobulins"/>
    <property type="match status" value="1"/>
</dbReference>
<proteinExistence type="predicted"/>
<sequence>MIKTVIFLILISVFNFNFLFSQEDIKFPSDSGVIDITKSPYFAKGDGVTDNTNAINKAFRDHPDGQFIIYFPKGVYIVSDRIEWPRVSNNDINCGTEQSCRYTIMQGENKNGTIIKLKNNSPRYQNTSKPRSVIWTGLGAAQRFRNAIRNITINVGKNNPGAIGIQFKANNQGGIFDVNIVSEDRQGKIGLDFAYTNEIGPLLVKDVEILGFDTAIETNFNVNSITFENLSIKNQNKVGLFIKQQVINIRNLKSFNEVTAIKTKNQGSYVTIIDSELRGKGNASKKPAILYGNEIFIRNVKTSGYKNSLSYEFQGTTPVITISEKNIDEFVSKNPIKLCNNIEKSLNLTIKETPRIPSEPIRKWVNIDDYGANSNDREDDSDAIQKALNSGASTIFVPVSSFRNGRYIMNKNVTIPKTVKRFIGTEGLIAGTGRFNIIGGNQPLIIERFKAIANGVNHQAKRTLIIKNTIMRPEGYKTSGGADLFLEDVVLTDVTFKNQNVWARQFNSEFTERGVNILNNNSNLWILGLKTETRGTKIKTINGGKTEVLGGLIYSNGPASDDFLFVSENSSVSFSGIREANFNNNPYSNLILEKRGNISRKLVKGEADYGIGGSGFPLYVGYPSSSSNKPPVVNAGKDESITINEIFFLKGIVNDDGQPNQNCFVEYNWKQLSGNEVNFDSNEINPKINFAKSGEYKFRLSANDGEYTTQDDVIVSVYNLSRSTSYGKGADATIKAANKSKNNFGGDSDLQSREHPGIFDNKIYLRFDISDIDRKVNFSELNIEISTKNQRLIQEWEFNVFGLKELSSYGENKLNEFWAEGNKKDQLSNRNEINYDNAPGNILSGGGIYNSNNNSGGGVDNTKTIFLGKIKSRNGIREILELKSTKLSDLINSDTNGVITLIITRIEKNNNLFSFSSKENTTFSSPTLKIGLGSSENNLDIRAKGKFGKEKMSLLVNNKVLQTWTVSDKWQNYNYTRDLPNGNIKIRFDNDRPNYDLRVDYIKLKNTIIQSESRPINTGAWNKSTKACGKGFSEWLHCRGFIDFSSSNRGKTEDIISYKTSENINSCTLYPNPTNGANLKLSCSNYSFKEGANAIIIDYTGRILKSIEIKKRNAANNDPIDFTEYLKTLNSGSYFLKILPRNEKKKSLIIRFIKEE</sequence>
<keyword evidence="2" id="KW-0964">Secreted</keyword>
<evidence type="ECO:0000313" key="9">
    <source>
        <dbReference type="Proteomes" id="UP001501758"/>
    </source>
</evidence>
<accession>A0ABP3UBK0</accession>
<reference evidence="9" key="1">
    <citation type="journal article" date="2019" name="Int. J. Syst. Evol. Microbiol.">
        <title>The Global Catalogue of Microorganisms (GCM) 10K type strain sequencing project: providing services to taxonomists for standard genome sequencing and annotation.</title>
        <authorList>
            <consortium name="The Broad Institute Genomics Platform"/>
            <consortium name="The Broad Institute Genome Sequencing Center for Infectious Disease"/>
            <person name="Wu L."/>
            <person name="Ma J."/>
        </authorList>
    </citation>
    <scope>NUCLEOTIDE SEQUENCE [LARGE SCALE GENOMIC DNA]</scope>
    <source>
        <strain evidence="9">JCM 15974</strain>
    </source>
</reference>
<name>A0ABP3UBK0_9FLAO</name>
<feature type="domain" description="Secretion system C-terminal sorting" evidence="6">
    <location>
        <begin position="1069"/>
        <end position="1150"/>
    </location>
</feature>